<dbReference type="EMBL" id="LPNN01000005">
    <property type="protein sequence ID" value="OEJ86894.1"/>
    <property type="molecule type" value="Genomic_DNA"/>
</dbReference>
<dbReference type="InterPro" id="IPR023803">
    <property type="entry name" value="Ribosomal_bS16_dom_sf"/>
</dbReference>
<dbReference type="GO" id="GO:0005737">
    <property type="term" value="C:cytoplasm"/>
    <property type="evidence" value="ECO:0007669"/>
    <property type="project" value="UniProtKB-ARBA"/>
</dbReference>
<organism evidence="4 5">
    <name type="scientific">Hanseniaspora uvarum</name>
    <name type="common">Yeast</name>
    <name type="synonym">Kloeckera apiculata</name>
    <dbReference type="NCBI Taxonomy" id="29833"/>
    <lineage>
        <taxon>Eukaryota</taxon>
        <taxon>Fungi</taxon>
        <taxon>Dikarya</taxon>
        <taxon>Ascomycota</taxon>
        <taxon>Saccharomycotina</taxon>
        <taxon>Saccharomycetes</taxon>
        <taxon>Saccharomycodales</taxon>
        <taxon>Saccharomycodaceae</taxon>
        <taxon>Hanseniaspora</taxon>
    </lineage>
</organism>
<dbReference type="STRING" id="29833.A0A1E5RJ62"/>
<dbReference type="InterPro" id="IPR000307">
    <property type="entry name" value="Ribosomal_bS16"/>
</dbReference>
<dbReference type="PANTHER" id="PTHR12919:SF20">
    <property type="entry name" value="SMALL RIBOSOMAL SUBUNIT PROTEIN BS16M"/>
    <property type="match status" value="1"/>
</dbReference>
<dbReference type="Gene3D" id="3.30.1320.10">
    <property type="match status" value="1"/>
</dbReference>
<dbReference type="VEuPathDB" id="FungiDB:AWRI3580_g2584"/>
<evidence type="ECO:0000256" key="2">
    <source>
        <dbReference type="ARBA" id="ARBA00022980"/>
    </source>
</evidence>
<comment type="similarity">
    <text evidence="1">Belongs to the bacterial ribosomal protein bS16 family.</text>
</comment>
<dbReference type="GO" id="GO:0015935">
    <property type="term" value="C:small ribosomal subunit"/>
    <property type="evidence" value="ECO:0007669"/>
    <property type="project" value="TreeGrafter"/>
</dbReference>
<protein>
    <recommendedName>
        <fullName evidence="6">37S ribosomal protein S16, mitochondrial</fullName>
    </recommendedName>
</protein>
<dbReference type="PANTHER" id="PTHR12919">
    <property type="entry name" value="30S RIBOSOMAL PROTEIN S16"/>
    <property type="match status" value="1"/>
</dbReference>
<dbReference type="GO" id="GO:0003735">
    <property type="term" value="F:structural constituent of ribosome"/>
    <property type="evidence" value="ECO:0007669"/>
    <property type="project" value="InterPro"/>
</dbReference>
<dbReference type="SUPFAM" id="SSF54565">
    <property type="entry name" value="Ribosomal protein S16"/>
    <property type="match status" value="1"/>
</dbReference>
<accession>A0A1E5RJ62</accession>
<evidence type="ECO:0000256" key="3">
    <source>
        <dbReference type="ARBA" id="ARBA00023274"/>
    </source>
</evidence>
<dbReference type="NCBIfam" id="TIGR00002">
    <property type="entry name" value="S16"/>
    <property type="match status" value="1"/>
</dbReference>
<dbReference type="AlphaFoldDB" id="A0A1E5RJ62"/>
<reference evidence="5" key="1">
    <citation type="journal article" date="2016" name="Genome Announc.">
        <title>Genome sequences of three species of Hanseniaspora isolated from spontaneous wine fermentations.</title>
        <authorList>
            <person name="Sternes P.R."/>
            <person name="Lee D."/>
            <person name="Kutyna D.R."/>
            <person name="Borneman A.R."/>
        </authorList>
    </citation>
    <scope>NUCLEOTIDE SEQUENCE [LARGE SCALE GENOMIC DNA]</scope>
    <source>
        <strain evidence="5">AWRI3580</strain>
    </source>
</reference>
<dbReference type="Pfam" id="PF00886">
    <property type="entry name" value="Ribosomal_S16"/>
    <property type="match status" value="1"/>
</dbReference>
<keyword evidence="5" id="KW-1185">Reference proteome</keyword>
<gene>
    <name evidence="4" type="ORF">AWRI3580_g2584</name>
</gene>
<evidence type="ECO:0000313" key="5">
    <source>
        <dbReference type="Proteomes" id="UP000095358"/>
    </source>
</evidence>
<name>A0A1E5RJ62_HANUV</name>
<evidence type="ECO:0008006" key="6">
    <source>
        <dbReference type="Google" id="ProtNLM"/>
    </source>
</evidence>
<dbReference type="Proteomes" id="UP000095358">
    <property type="component" value="Unassembled WGS sequence"/>
</dbReference>
<proteinExistence type="inferred from homology"/>
<sequence length="147" mass="17030">MSSKIVSDIVKKTPEYIISVQRLGKSHSPEFNIVVKSTETKQRNKTMPIEVLGYFRPKPIYDAETKTFIKKVELDFDRCKYWVSIGSELTKPVFDLFDKAGFGAFGKNAEDRFYLKKADPKNGQIVREAEESIKKINLDKWRKEFVA</sequence>
<dbReference type="OrthoDB" id="407221at2759"/>
<comment type="caution">
    <text evidence="4">The sequence shown here is derived from an EMBL/GenBank/DDBJ whole genome shotgun (WGS) entry which is preliminary data.</text>
</comment>
<evidence type="ECO:0000313" key="4">
    <source>
        <dbReference type="EMBL" id="OEJ86894.1"/>
    </source>
</evidence>
<dbReference type="GO" id="GO:0006412">
    <property type="term" value="P:translation"/>
    <property type="evidence" value="ECO:0007669"/>
    <property type="project" value="InterPro"/>
</dbReference>
<keyword evidence="3" id="KW-0687">Ribonucleoprotein</keyword>
<evidence type="ECO:0000256" key="1">
    <source>
        <dbReference type="ARBA" id="ARBA00006668"/>
    </source>
</evidence>
<keyword evidence="2" id="KW-0689">Ribosomal protein</keyword>